<dbReference type="GO" id="GO:0000981">
    <property type="term" value="F:DNA-binding transcription factor activity, RNA polymerase II-specific"/>
    <property type="evidence" value="ECO:0007669"/>
    <property type="project" value="TreeGrafter"/>
</dbReference>
<dbReference type="InterPro" id="IPR036390">
    <property type="entry name" value="WH_DNA-bd_sf"/>
</dbReference>
<dbReference type="Pfam" id="PF00250">
    <property type="entry name" value="Forkhead"/>
    <property type="match status" value="1"/>
</dbReference>
<keyword evidence="2" id="KW-0805">Transcription regulation</keyword>
<evidence type="ECO:0000313" key="10">
    <source>
        <dbReference type="Proteomes" id="UP000314983"/>
    </source>
</evidence>
<protein>
    <recommendedName>
        <fullName evidence="8">Fork-head domain-containing protein</fullName>
    </recommendedName>
</protein>
<reference evidence="10" key="2">
    <citation type="journal article" date="2017" name="Sci. Adv.">
        <title>A tail of two voltages: Proteomic comparison of the three electric organs of the electric eel.</title>
        <authorList>
            <person name="Traeger L.L."/>
            <person name="Sabat G."/>
            <person name="Barrett-Wilt G.A."/>
            <person name="Wells G.B."/>
            <person name="Sussman M.R."/>
        </authorList>
    </citation>
    <scope>NUCLEOTIDE SEQUENCE [LARGE SCALE GENOMIC DNA]</scope>
</reference>
<keyword evidence="4" id="KW-0804">Transcription</keyword>
<reference evidence="9" key="5">
    <citation type="submission" date="2025-09" db="UniProtKB">
        <authorList>
            <consortium name="Ensembl"/>
        </authorList>
    </citation>
    <scope>IDENTIFICATION</scope>
</reference>
<accession>A0A4W4ECW9</accession>
<evidence type="ECO:0000256" key="1">
    <source>
        <dbReference type="ARBA" id="ARBA00004123"/>
    </source>
</evidence>
<evidence type="ECO:0000313" key="9">
    <source>
        <dbReference type="Ensembl" id="ENSEEEP00000009526.2"/>
    </source>
</evidence>
<feature type="compositionally biased region" description="Polar residues" evidence="7">
    <location>
        <begin position="17"/>
        <end position="27"/>
    </location>
</feature>
<dbReference type="GO" id="GO:0030154">
    <property type="term" value="P:cell differentiation"/>
    <property type="evidence" value="ECO:0007669"/>
    <property type="project" value="UniProtKB-ARBA"/>
</dbReference>
<dbReference type="PROSITE" id="PS50039">
    <property type="entry name" value="FORK_HEAD_3"/>
    <property type="match status" value="1"/>
</dbReference>
<dbReference type="InterPro" id="IPR030456">
    <property type="entry name" value="TF_fork_head_CS_2"/>
</dbReference>
<dbReference type="CDD" id="cd20048">
    <property type="entry name" value="FH_FOXD4-like"/>
    <property type="match status" value="1"/>
</dbReference>
<dbReference type="GO" id="GO:0005634">
    <property type="term" value="C:nucleus"/>
    <property type="evidence" value="ECO:0007669"/>
    <property type="project" value="UniProtKB-SubCell"/>
</dbReference>
<dbReference type="PANTHER" id="PTHR11829">
    <property type="entry name" value="FORKHEAD BOX PROTEIN"/>
    <property type="match status" value="1"/>
</dbReference>
<dbReference type="InterPro" id="IPR050211">
    <property type="entry name" value="FOX_domain-containing"/>
</dbReference>
<dbReference type="PROSITE" id="PS00658">
    <property type="entry name" value="FORK_HEAD_2"/>
    <property type="match status" value="1"/>
</dbReference>
<dbReference type="InterPro" id="IPR036388">
    <property type="entry name" value="WH-like_DNA-bd_sf"/>
</dbReference>
<dbReference type="GO" id="GO:0009888">
    <property type="term" value="P:tissue development"/>
    <property type="evidence" value="ECO:0007669"/>
    <property type="project" value="UniProtKB-ARBA"/>
</dbReference>
<dbReference type="Gene3D" id="1.10.10.10">
    <property type="entry name" value="Winged helix-like DNA-binding domain superfamily/Winged helix DNA-binding domain"/>
    <property type="match status" value="1"/>
</dbReference>
<dbReference type="STRING" id="8005.ENSEEEP00000009526"/>
<dbReference type="PANTHER" id="PTHR11829:SF361">
    <property type="entry name" value="FORKHEAD BOX PROTEIN D4-LIKE 1"/>
    <property type="match status" value="1"/>
</dbReference>
<dbReference type="InterPro" id="IPR001766">
    <property type="entry name" value="Fork_head_dom"/>
</dbReference>
<sequence length="309" mass="33685">MKTIDREPDIDVVGDFNTDNIIQNSPPRNARSASEKEKVDVNGTPKSNSPSVRAASVKPPYSYIALITMAILQSPNKRLTLSEICDFISQRFAYYREKFPAWQNSIRHNLSLNDCFVKMPREPGNPGKGNYWTLDPMSSDMFENGSFLRRRKRFKRQHFTLGTAKEIPLELSALPGFTLGSYALGTASLQIPGLDLYPVGMDRHPSASCAPLIPPVSSLLSTLLSRTSNAGLKGYLPAPPHSLGFDPLDTGCAGSPNPVPGVPFLQTAGLHSAGVPACYSLQQEYHKLQAFHNSALASKLLLRLGDAGS</sequence>
<dbReference type="OMA" id="ATRNQGY"/>
<feature type="region of interest" description="Disordered" evidence="7">
    <location>
        <begin position="1"/>
        <end position="54"/>
    </location>
</feature>
<reference evidence="10" key="1">
    <citation type="journal article" date="2014" name="Science">
        <title>Nonhuman genetics. Genomic basis for the convergent evolution of electric organs.</title>
        <authorList>
            <person name="Gallant J.R."/>
            <person name="Traeger L.L."/>
            <person name="Volkening J.D."/>
            <person name="Moffett H."/>
            <person name="Chen P.H."/>
            <person name="Novina C.D."/>
            <person name="Phillips G.N.Jr."/>
            <person name="Anand R."/>
            <person name="Wells G.B."/>
            <person name="Pinch M."/>
            <person name="Guth R."/>
            <person name="Unguez G.A."/>
            <person name="Albert J.S."/>
            <person name="Zakon H.H."/>
            <person name="Samanta M.P."/>
            <person name="Sussman M.R."/>
        </authorList>
    </citation>
    <scope>NUCLEOTIDE SEQUENCE [LARGE SCALE GENOMIC DNA]</scope>
</reference>
<dbReference type="AlphaFoldDB" id="A0A4W4ECW9"/>
<dbReference type="PROSITE" id="PS00657">
    <property type="entry name" value="FORK_HEAD_1"/>
    <property type="match status" value="1"/>
</dbReference>
<reference evidence="9" key="3">
    <citation type="submission" date="2020-05" db="EMBL/GenBank/DDBJ databases">
        <title>Electrophorus electricus (electric eel) genome, fEleEle1, primary haplotype.</title>
        <authorList>
            <person name="Myers G."/>
            <person name="Meyer A."/>
            <person name="Fedrigo O."/>
            <person name="Formenti G."/>
            <person name="Rhie A."/>
            <person name="Tracey A."/>
            <person name="Sims Y."/>
            <person name="Jarvis E.D."/>
        </authorList>
    </citation>
    <scope>NUCLEOTIDE SEQUENCE [LARGE SCALE GENOMIC DNA]</scope>
</reference>
<feature type="domain" description="Fork-head" evidence="8">
    <location>
        <begin position="58"/>
        <end position="152"/>
    </location>
</feature>
<keyword evidence="10" id="KW-1185">Reference proteome</keyword>
<dbReference type="Ensembl" id="ENSEEET00000009644.2">
    <property type="protein sequence ID" value="ENSEEEP00000009526.2"/>
    <property type="gene ID" value="ENSEEEG00000004872.2"/>
</dbReference>
<dbReference type="SUPFAM" id="SSF46785">
    <property type="entry name" value="Winged helix' DNA-binding domain"/>
    <property type="match status" value="1"/>
</dbReference>
<dbReference type="Proteomes" id="UP000314983">
    <property type="component" value="Chromosome 1"/>
</dbReference>
<evidence type="ECO:0000256" key="7">
    <source>
        <dbReference type="SAM" id="MobiDB-lite"/>
    </source>
</evidence>
<dbReference type="GeneTree" id="ENSGT00940000157140"/>
<evidence type="ECO:0000256" key="5">
    <source>
        <dbReference type="ARBA" id="ARBA00023242"/>
    </source>
</evidence>
<proteinExistence type="predicted"/>
<evidence type="ECO:0000259" key="8">
    <source>
        <dbReference type="PROSITE" id="PS50039"/>
    </source>
</evidence>
<name>A0A4W4ECW9_ELEEL</name>
<comment type="subcellular location">
    <subcellularLocation>
        <location evidence="1 6">Nucleus</location>
    </subcellularLocation>
</comment>
<reference evidence="9" key="4">
    <citation type="submission" date="2025-08" db="UniProtKB">
        <authorList>
            <consortium name="Ensembl"/>
        </authorList>
    </citation>
    <scope>IDENTIFICATION</scope>
</reference>
<evidence type="ECO:0000256" key="6">
    <source>
        <dbReference type="PROSITE-ProRule" id="PRU00089"/>
    </source>
</evidence>
<feature type="DNA-binding region" description="Fork-head" evidence="6">
    <location>
        <begin position="58"/>
        <end position="152"/>
    </location>
</feature>
<dbReference type="SMART" id="SM00339">
    <property type="entry name" value="FH"/>
    <property type="match status" value="1"/>
</dbReference>
<evidence type="ECO:0000256" key="2">
    <source>
        <dbReference type="ARBA" id="ARBA00023015"/>
    </source>
</evidence>
<dbReference type="PRINTS" id="PR00053">
    <property type="entry name" value="FORKHEAD"/>
</dbReference>
<dbReference type="GO" id="GO:0000978">
    <property type="term" value="F:RNA polymerase II cis-regulatory region sequence-specific DNA binding"/>
    <property type="evidence" value="ECO:0007669"/>
    <property type="project" value="TreeGrafter"/>
</dbReference>
<dbReference type="FunFam" id="1.10.10.10:FF:000016">
    <property type="entry name" value="Forkhead box protein I1"/>
    <property type="match status" value="1"/>
</dbReference>
<dbReference type="InterPro" id="IPR018122">
    <property type="entry name" value="TF_fork_head_CS_1"/>
</dbReference>
<evidence type="ECO:0000256" key="3">
    <source>
        <dbReference type="ARBA" id="ARBA00023125"/>
    </source>
</evidence>
<dbReference type="GO" id="GO:0009653">
    <property type="term" value="P:anatomical structure morphogenesis"/>
    <property type="evidence" value="ECO:0007669"/>
    <property type="project" value="TreeGrafter"/>
</dbReference>
<organism evidence="9 10">
    <name type="scientific">Electrophorus electricus</name>
    <name type="common">Electric eel</name>
    <name type="synonym">Gymnotus electricus</name>
    <dbReference type="NCBI Taxonomy" id="8005"/>
    <lineage>
        <taxon>Eukaryota</taxon>
        <taxon>Metazoa</taxon>
        <taxon>Chordata</taxon>
        <taxon>Craniata</taxon>
        <taxon>Vertebrata</taxon>
        <taxon>Euteleostomi</taxon>
        <taxon>Actinopterygii</taxon>
        <taxon>Neopterygii</taxon>
        <taxon>Teleostei</taxon>
        <taxon>Ostariophysi</taxon>
        <taxon>Gymnotiformes</taxon>
        <taxon>Gymnotoidei</taxon>
        <taxon>Gymnotidae</taxon>
        <taxon>Electrophorus</taxon>
    </lineage>
</organism>
<keyword evidence="3 6" id="KW-0238">DNA-binding</keyword>
<keyword evidence="5 6" id="KW-0539">Nucleus</keyword>
<evidence type="ECO:0000256" key="4">
    <source>
        <dbReference type="ARBA" id="ARBA00023163"/>
    </source>
</evidence>